<feature type="region of interest" description="Disordered" evidence="17">
    <location>
        <begin position="354"/>
        <end position="377"/>
    </location>
</feature>
<dbReference type="EMBL" id="BPRC01000021">
    <property type="protein sequence ID" value="GJE67079.1"/>
    <property type="molecule type" value="Genomic_DNA"/>
</dbReference>
<evidence type="ECO:0000256" key="17">
    <source>
        <dbReference type="SAM" id="MobiDB-lite"/>
    </source>
</evidence>
<dbReference type="PROSITE" id="PS00211">
    <property type="entry name" value="ABC_TRANSPORTER_1"/>
    <property type="match status" value="1"/>
</dbReference>
<keyword evidence="10" id="KW-0067">ATP-binding</keyword>
<dbReference type="Pfam" id="PF17755">
    <property type="entry name" value="UvrA_DNA-bind"/>
    <property type="match status" value="1"/>
</dbReference>
<feature type="compositionally biased region" description="Low complexity" evidence="17">
    <location>
        <begin position="366"/>
        <end position="376"/>
    </location>
</feature>
<keyword evidence="11" id="KW-0267">Excision nuclease</keyword>
<evidence type="ECO:0000256" key="2">
    <source>
        <dbReference type="ARBA" id="ARBA00022490"/>
    </source>
</evidence>
<evidence type="ECO:0000256" key="5">
    <source>
        <dbReference type="ARBA" id="ARBA00022741"/>
    </source>
</evidence>
<keyword evidence="20" id="KW-1185">Reference proteome</keyword>
<feature type="compositionally biased region" description="Acidic residues" evidence="17">
    <location>
        <begin position="602"/>
        <end position="611"/>
    </location>
</feature>
<dbReference type="Gene3D" id="1.10.8.280">
    <property type="entry name" value="ABC transporter ATPase domain-like"/>
    <property type="match status" value="1"/>
</dbReference>
<evidence type="ECO:0000313" key="20">
    <source>
        <dbReference type="Proteomes" id="UP001055039"/>
    </source>
</evidence>
<keyword evidence="7" id="KW-0228">DNA excision</keyword>
<sequence>MDQPKPREGARIARAGAGRPGYVTVKGAREHNLRDVDVELPRDALVVFTGVSGSGKSSLAFGTLYAEAQRRYFESVAPYARRMIDQVGVPDVDAIEGLPPAVALQQQRGTPSARSSVGSVTTLSSLVRMMYSRAGTYPPGQPMLYAEDFSPNTPQGACPSCAGLGRVYQATEASMVPDPSLTIRERAVAAWPQAWGGQNLRDILVSRGVDVDTPWKDLPRALRDWILFTDDQPQEPVYAGLSPEQTRLARQRRLEPSYMGTFTSARRHVLGTFTNSQSALMRRRAARYLLSEDCPTCQGKRLKPEALSVTFAGLDIGELSRMPLSELAEAMGPAAEDSLPDDHPATGDAQETLDRAAGQRDRARRAASGASAHAGAPDVRVTPNLSIEKRLAAQRLAADLIDRIATLTELGLGYLSLDRVTTTLSSGELQRLRLATQLRSQLFGVAYVLDEPTAGLHPADGEAMHEALAGLLASGNSLFVVEHDIGTMRRADWLVDVGPAAGEHGGTVLYSGPPEGLRAVEASRTRLHLFGLVEPPRRPLREPSGWLRLENIVRNNLRGVSASFPLGCLTAVTGISGSGKSSLVSQALLELVGDRLGRPLDTDDEPEDPLDDAPGPTEGRIVGGMEGVRRLVKVDQKPIGRTPRSNLATYTGLFDAVRKLFAATPEARRRRYDAGRFSFNVAKGRCPACEGEGFVSVELLFMPSVYAPCPTCHGSRYAPETLEVTWNGLTIADALGLTVERACDAFADEPSVLRPLSVLRDLGLGYLRLGQPATELSGGEAQRIKLATELQRGQRGGTLYVLDEPTTGLHPTDVDRLMLQLNGLVDAGNTVVLVEHDMRVVAAADHVIDVGPGAGNLGGTVVAAGRPELVAEAQASRTARYLREELDAYEGRGSLP</sequence>
<dbReference type="PANTHER" id="PTHR43152">
    <property type="entry name" value="UVRABC SYSTEM PROTEIN A"/>
    <property type="match status" value="1"/>
</dbReference>
<dbReference type="Gene3D" id="3.40.50.300">
    <property type="entry name" value="P-loop containing nucleotide triphosphate hydrolases"/>
    <property type="match status" value="3"/>
</dbReference>
<dbReference type="InterPro" id="IPR017871">
    <property type="entry name" value="ABC_transporter-like_CS"/>
</dbReference>
<dbReference type="Gene3D" id="1.20.1580.10">
    <property type="entry name" value="ABC transporter ATPase like domain"/>
    <property type="match status" value="2"/>
</dbReference>
<evidence type="ECO:0000256" key="8">
    <source>
        <dbReference type="ARBA" id="ARBA00022771"/>
    </source>
</evidence>
<comment type="subcellular location">
    <subcellularLocation>
        <location evidence="1">Cytoplasm</location>
    </subcellularLocation>
</comment>
<keyword evidence="13" id="KW-0234">DNA repair</keyword>
<evidence type="ECO:0000256" key="15">
    <source>
        <dbReference type="ARBA" id="ARBA00039316"/>
    </source>
</evidence>
<reference evidence="19" key="1">
    <citation type="journal article" date="2021" name="Front. Microbiol.">
        <title>Comprehensive Comparative Genomics and Phenotyping of Methylobacterium Species.</title>
        <authorList>
            <person name="Alessa O."/>
            <person name="Ogura Y."/>
            <person name="Fujitani Y."/>
            <person name="Takami H."/>
            <person name="Hayashi T."/>
            <person name="Sahin N."/>
            <person name="Tani A."/>
        </authorList>
    </citation>
    <scope>NUCLEOTIDE SEQUENCE</scope>
    <source>
        <strain evidence="19">NBRC 15686</strain>
    </source>
</reference>
<evidence type="ECO:0000256" key="11">
    <source>
        <dbReference type="ARBA" id="ARBA00022881"/>
    </source>
</evidence>
<evidence type="ECO:0000313" key="19">
    <source>
        <dbReference type="EMBL" id="GJE67079.1"/>
    </source>
</evidence>
<feature type="domain" description="ABC transporter" evidence="18">
    <location>
        <begin position="547"/>
        <end position="877"/>
    </location>
</feature>
<accession>A0ABQ4UIE4</accession>
<evidence type="ECO:0000256" key="13">
    <source>
        <dbReference type="ARBA" id="ARBA00023204"/>
    </source>
</evidence>
<keyword evidence="4" id="KW-0677">Repeat</keyword>
<evidence type="ECO:0000256" key="6">
    <source>
        <dbReference type="ARBA" id="ARBA00022763"/>
    </source>
</evidence>
<evidence type="ECO:0000256" key="4">
    <source>
        <dbReference type="ARBA" id="ARBA00022737"/>
    </source>
</evidence>
<organism evidence="19 20">
    <name type="scientific">Methylorubrum aminovorans</name>
    <dbReference type="NCBI Taxonomy" id="269069"/>
    <lineage>
        <taxon>Bacteria</taxon>
        <taxon>Pseudomonadati</taxon>
        <taxon>Pseudomonadota</taxon>
        <taxon>Alphaproteobacteria</taxon>
        <taxon>Hyphomicrobiales</taxon>
        <taxon>Methylobacteriaceae</taxon>
        <taxon>Methylorubrum</taxon>
    </lineage>
</organism>
<dbReference type="SUPFAM" id="SSF52540">
    <property type="entry name" value="P-loop containing nucleoside triphosphate hydrolases"/>
    <property type="match status" value="2"/>
</dbReference>
<evidence type="ECO:0000256" key="10">
    <source>
        <dbReference type="ARBA" id="ARBA00022840"/>
    </source>
</evidence>
<dbReference type="RefSeq" id="WP_238227358.1">
    <property type="nucleotide sequence ID" value="NZ_BAAADH010000035.1"/>
</dbReference>
<dbReference type="InterPro" id="IPR041552">
    <property type="entry name" value="UvrA_DNA-bd"/>
</dbReference>
<keyword evidence="9" id="KW-0862">Zinc</keyword>
<dbReference type="PROSITE" id="PS50893">
    <property type="entry name" value="ABC_TRANSPORTER_2"/>
    <property type="match status" value="1"/>
</dbReference>
<evidence type="ECO:0000256" key="9">
    <source>
        <dbReference type="ARBA" id="ARBA00022833"/>
    </source>
</evidence>
<name>A0ABQ4UIE4_9HYPH</name>
<dbReference type="PANTHER" id="PTHR43152:SF1">
    <property type="entry name" value="UVRA PROTEIN"/>
    <property type="match status" value="1"/>
</dbReference>
<evidence type="ECO:0000259" key="18">
    <source>
        <dbReference type="PROSITE" id="PS50893"/>
    </source>
</evidence>
<dbReference type="InterPro" id="IPR027417">
    <property type="entry name" value="P-loop_NTPase"/>
</dbReference>
<keyword evidence="3" id="KW-0479">Metal-binding</keyword>
<protein>
    <recommendedName>
        <fullName evidence="15">UvrABC system protein A</fullName>
    </recommendedName>
    <alternativeName>
        <fullName evidence="16">Excinuclease ABC subunit A</fullName>
    </alternativeName>
</protein>
<evidence type="ECO:0000256" key="16">
    <source>
        <dbReference type="ARBA" id="ARBA00042156"/>
    </source>
</evidence>
<dbReference type="InterPro" id="IPR003439">
    <property type="entry name" value="ABC_transporter-like_ATP-bd"/>
</dbReference>
<evidence type="ECO:0000256" key="1">
    <source>
        <dbReference type="ARBA" id="ARBA00004496"/>
    </source>
</evidence>
<gene>
    <name evidence="19" type="primary">uvrA</name>
    <name evidence="19" type="ORF">LNAOJCKE_4304</name>
</gene>
<keyword evidence="8" id="KW-0863">Zinc-finger</keyword>
<keyword evidence="5" id="KW-0547">Nucleotide-binding</keyword>
<evidence type="ECO:0000256" key="7">
    <source>
        <dbReference type="ARBA" id="ARBA00022769"/>
    </source>
</evidence>
<dbReference type="Proteomes" id="UP001055039">
    <property type="component" value="Unassembled WGS sequence"/>
</dbReference>
<evidence type="ECO:0000256" key="14">
    <source>
        <dbReference type="ARBA" id="ARBA00038000"/>
    </source>
</evidence>
<evidence type="ECO:0000256" key="12">
    <source>
        <dbReference type="ARBA" id="ARBA00023125"/>
    </source>
</evidence>
<proteinExistence type="inferred from homology"/>
<keyword evidence="12" id="KW-0238">DNA-binding</keyword>
<reference evidence="19" key="2">
    <citation type="submission" date="2021-08" db="EMBL/GenBank/DDBJ databases">
        <authorList>
            <person name="Tani A."/>
            <person name="Ola A."/>
            <person name="Ogura Y."/>
            <person name="Katsura K."/>
            <person name="Hayashi T."/>
        </authorList>
    </citation>
    <scope>NUCLEOTIDE SEQUENCE</scope>
    <source>
        <strain evidence="19">NBRC 15686</strain>
    </source>
</reference>
<keyword evidence="2" id="KW-0963">Cytoplasm</keyword>
<feature type="region of interest" description="Disordered" evidence="17">
    <location>
        <begin position="596"/>
        <end position="619"/>
    </location>
</feature>
<evidence type="ECO:0000256" key="3">
    <source>
        <dbReference type="ARBA" id="ARBA00022723"/>
    </source>
</evidence>
<comment type="similarity">
    <text evidence="14">Belongs to the ABC transporter superfamily. UvrA family.</text>
</comment>
<keyword evidence="6" id="KW-0227">DNA damage</keyword>
<comment type="caution">
    <text evidence="19">The sequence shown here is derived from an EMBL/GenBank/DDBJ whole genome shotgun (WGS) entry which is preliminary data.</text>
</comment>